<evidence type="ECO:0000256" key="1">
    <source>
        <dbReference type="SAM" id="Phobius"/>
    </source>
</evidence>
<organism evidence="2 5">
    <name type="scientific">Flavobacterium pectinovorum</name>
    <dbReference type="NCBI Taxonomy" id="29533"/>
    <lineage>
        <taxon>Bacteria</taxon>
        <taxon>Pseudomonadati</taxon>
        <taxon>Bacteroidota</taxon>
        <taxon>Flavobacteriia</taxon>
        <taxon>Flavobacteriales</taxon>
        <taxon>Flavobacteriaceae</taxon>
        <taxon>Flavobacterium</taxon>
    </lineage>
</organism>
<feature type="transmembrane region" description="Helical" evidence="1">
    <location>
        <begin position="39"/>
        <end position="58"/>
    </location>
</feature>
<dbReference type="AlphaFoldDB" id="A0AB36NZ10"/>
<evidence type="ECO:0000313" key="5">
    <source>
        <dbReference type="Proteomes" id="UP000198431"/>
    </source>
</evidence>
<keyword evidence="1" id="KW-1133">Transmembrane helix</keyword>
<dbReference type="Proteomes" id="UP000184216">
    <property type="component" value="Unassembled WGS sequence"/>
</dbReference>
<keyword evidence="4" id="KW-1185">Reference proteome</keyword>
<sequence>MPKRKKEIKKREIPKFKFQIPKIEIFKFILETLKLNPNIGIWNLNIGISLFQFLFFIIKTIEKEGGSS</sequence>
<dbReference type="Proteomes" id="UP000198431">
    <property type="component" value="Unassembled WGS sequence"/>
</dbReference>
<proteinExistence type="predicted"/>
<evidence type="ECO:0000313" key="2">
    <source>
        <dbReference type="EMBL" id="OXB03173.1"/>
    </source>
</evidence>
<comment type="caution">
    <text evidence="2">The sequence shown here is derived from an EMBL/GenBank/DDBJ whole genome shotgun (WGS) entry which is preliminary data.</text>
</comment>
<evidence type="ECO:0000313" key="4">
    <source>
        <dbReference type="Proteomes" id="UP000184216"/>
    </source>
</evidence>
<dbReference type="EMBL" id="MUHB01000015">
    <property type="protein sequence ID" value="OXB03173.1"/>
    <property type="molecule type" value="Genomic_DNA"/>
</dbReference>
<gene>
    <name evidence="2" type="ORF">B0A72_15535</name>
    <name evidence="3" type="ORF">SAMN05444387_2556</name>
</gene>
<keyword evidence="1" id="KW-0812">Transmembrane</keyword>
<accession>A0AB36NZ10</accession>
<dbReference type="EMBL" id="FRBX01000003">
    <property type="protein sequence ID" value="SHM46326.1"/>
    <property type="molecule type" value="Genomic_DNA"/>
</dbReference>
<evidence type="ECO:0000313" key="3">
    <source>
        <dbReference type="EMBL" id="SHM46326.1"/>
    </source>
</evidence>
<reference evidence="3 4" key="2">
    <citation type="submission" date="2016-11" db="EMBL/GenBank/DDBJ databases">
        <authorList>
            <person name="Varghese N."/>
            <person name="Submissions S."/>
        </authorList>
    </citation>
    <scope>NUCLEOTIDE SEQUENCE [LARGE SCALE GENOMIC DNA]</scope>
    <source>
        <strain evidence="3 4">DSM 6368</strain>
    </source>
</reference>
<protein>
    <submittedName>
        <fullName evidence="2">Uncharacterized protein</fullName>
    </submittedName>
</protein>
<keyword evidence="1" id="KW-0472">Membrane</keyword>
<name>A0AB36NZ10_9FLAO</name>
<reference evidence="2 5" key="1">
    <citation type="submission" date="2016-11" db="EMBL/GenBank/DDBJ databases">
        <title>Whole genomes of Flavobacteriaceae.</title>
        <authorList>
            <person name="Stine C."/>
            <person name="Li C."/>
            <person name="Tadesse D."/>
        </authorList>
    </citation>
    <scope>NUCLEOTIDE SEQUENCE [LARGE SCALE GENOMIC DNA]</scope>
    <source>
        <strain evidence="2 5">ATCC 19366</strain>
    </source>
</reference>